<keyword evidence="1" id="KW-0479">Metal-binding</keyword>
<dbReference type="EMBL" id="AP019866">
    <property type="protein sequence ID" value="BBM97602.1"/>
    <property type="molecule type" value="Genomic_DNA"/>
</dbReference>
<feature type="domain" description="CCHC-type" evidence="2">
    <location>
        <begin position="51"/>
        <end position="64"/>
    </location>
</feature>
<dbReference type="GO" id="GO:0008270">
    <property type="term" value="F:zinc ion binding"/>
    <property type="evidence" value="ECO:0007669"/>
    <property type="project" value="UniProtKB-KW"/>
</dbReference>
<dbReference type="InterPro" id="IPR036875">
    <property type="entry name" value="Znf_CCHC_sf"/>
</dbReference>
<dbReference type="EMBL" id="AP019868">
    <property type="protein sequence ID" value="BBN06346.1"/>
    <property type="molecule type" value="Genomic_DNA"/>
</dbReference>
<accession>A0AAF6B2W2</accession>
<gene>
    <name evidence="3" type="ORF">Mp_1g06920</name>
    <name evidence="4" type="ORF">Mp_1g08770</name>
    <name evidence="5" type="ORF">Mp_3g20330</name>
</gene>
<name>A0AAF6B2W2_MARPO</name>
<evidence type="ECO:0000313" key="4">
    <source>
        <dbReference type="EMBL" id="BBM97842.1"/>
    </source>
</evidence>
<dbReference type="SUPFAM" id="SSF57756">
    <property type="entry name" value="Retrovirus zinc finger-like domains"/>
    <property type="match status" value="1"/>
</dbReference>
<reference evidence="6" key="2">
    <citation type="journal article" date="2020" name="Curr. Biol.">
        <title>Chromatin organization in early land plants reveals an ancestral association between H3K27me3, transposons, and constitutive heterochromatin.</title>
        <authorList>
            <person name="Montgomery S.A."/>
            <person name="Tanizawa Y."/>
            <person name="Galik B."/>
            <person name="Wang N."/>
            <person name="Ito T."/>
            <person name="Mochizuki T."/>
            <person name="Akimcheva S."/>
            <person name="Bowman J.L."/>
            <person name="Cognat V."/>
            <person name="Marechal-Drouard L."/>
            <person name="Ekker H."/>
            <person name="Hong S.F."/>
            <person name="Kohchi T."/>
            <person name="Lin S.S."/>
            <person name="Liu L.D."/>
            <person name="Nakamura Y."/>
            <person name="Valeeva L.R."/>
            <person name="Shakirov E.V."/>
            <person name="Shippen D.E."/>
            <person name="Wei W.L."/>
            <person name="Yagura M."/>
            <person name="Yamaoka S."/>
            <person name="Yamato K.T."/>
            <person name="Liu C."/>
            <person name="Berger F."/>
        </authorList>
    </citation>
    <scope>NUCLEOTIDE SEQUENCE [LARGE SCALE GENOMIC DNA]</scope>
    <source>
        <strain evidence="6">Tak-1</strain>
    </source>
</reference>
<dbReference type="Gene3D" id="4.10.60.10">
    <property type="entry name" value="Zinc finger, CCHC-type"/>
    <property type="match status" value="1"/>
</dbReference>
<organism evidence="5 6">
    <name type="scientific">Marchantia polymorpha subsp. ruderalis</name>
    <dbReference type="NCBI Taxonomy" id="1480154"/>
    <lineage>
        <taxon>Eukaryota</taxon>
        <taxon>Viridiplantae</taxon>
        <taxon>Streptophyta</taxon>
        <taxon>Embryophyta</taxon>
        <taxon>Marchantiophyta</taxon>
        <taxon>Marchantiopsida</taxon>
        <taxon>Marchantiidae</taxon>
        <taxon>Marchantiales</taxon>
        <taxon>Marchantiaceae</taxon>
        <taxon>Marchantia</taxon>
    </lineage>
</organism>
<dbReference type="GO" id="GO:0003676">
    <property type="term" value="F:nucleic acid binding"/>
    <property type="evidence" value="ECO:0007669"/>
    <property type="project" value="InterPro"/>
</dbReference>
<protein>
    <recommendedName>
        <fullName evidence="2">CCHC-type domain-containing protein</fullName>
    </recommendedName>
</protein>
<dbReference type="AlphaFoldDB" id="A0AAF6B2W2"/>
<dbReference type="InterPro" id="IPR001878">
    <property type="entry name" value="Znf_CCHC"/>
</dbReference>
<dbReference type="Proteomes" id="UP001162541">
    <property type="component" value="Chromosome 1"/>
</dbReference>
<dbReference type="Pfam" id="PF00098">
    <property type="entry name" value="zf-CCHC"/>
    <property type="match status" value="1"/>
</dbReference>
<evidence type="ECO:0000313" key="6">
    <source>
        <dbReference type="Proteomes" id="UP001162541"/>
    </source>
</evidence>
<sequence>MSEQEGWKVRLSKVPQGLDVIVSLDSNTREFKVEFEERVVSQSPRVKRETCFYCGEEGHKVVNCSLRNKDRRLRSKRNLGDLKLHLGPSSPHESQSATFCDNCGVIGLPAGHECSGVKALLESLVEGFDGKLSAETEKVTSAGSSSN</sequence>
<evidence type="ECO:0000313" key="5">
    <source>
        <dbReference type="EMBL" id="BBN06346.1"/>
    </source>
</evidence>
<proteinExistence type="predicted"/>
<dbReference type="EMBL" id="AP019866">
    <property type="protein sequence ID" value="BBM97842.1"/>
    <property type="molecule type" value="Genomic_DNA"/>
</dbReference>
<keyword evidence="1" id="KW-0862">Zinc</keyword>
<keyword evidence="1" id="KW-0863">Zinc-finger</keyword>
<evidence type="ECO:0000259" key="2">
    <source>
        <dbReference type="PROSITE" id="PS50158"/>
    </source>
</evidence>
<reference evidence="5" key="1">
    <citation type="journal article" date="2019" name="Curr. Biol.">
        <title>Chromatin organization in early land plants reveals an ancestral association between H3K27me3, transposons, and constitutive heterochromatin.</title>
        <authorList>
            <person name="Montgomery S.A."/>
            <person name="Tanizawa Y."/>
            <person name="Galik B."/>
            <person name="Wang N."/>
            <person name="Ito T."/>
            <person name="Mochizuki T."/>
            <person name="Akimcheva S."/>
            <person name="Bowman J."/>
            <person name="Cognat V."/>
            <person name="Drouard L."/>
            <person name="Ekker H."/>
            <person name="Houng S."/>
            <person name="Kohchi T."/>
            <person name="Lin S."/>
            <person name="Liu L.D."/>
            <person name="Nakamura Y."/>
            <person name="Valeeva L.R."/>
            <person name="Shakirov E.V."/>
            <person name="Shippen D.E."/>
            <person name="Wei W."/>
            <person name="Yagura M."/>
            <person name="Yamaoka S."/>
            <person name="Yamato K.T."/>
            <person name="Liu C."/>
            <person name="Berger F."/>
        </authorList>
    </citation>
    <scope>NUCLEOTIDE SEQUENCE [LARGE SCALE GENOMIC DNA]</scope>
    <source>
        <strain evidence="5">Tak-1</strain>
    </source>
</reference>
<evidence type="ECO:0000256" key="1">
    <source>
        <dbReference type="PROSITE-ProRule" id="PRU00047"/>
    </source>
</evidence>
<evidence type="ECO:0000313" key="3">
    <source>
        <dbReference type="EMBL" id="BBM97602.1"/>
    </source>
</evidence>
<dbReference type="PROSITE" id="PS50158">
    <property type="entry name" value="ZF_CCHC"/>
    <property type="match status" value="1"/>
</dbReference>
<dbReference type="Proteomes" id="UP001162541">
    <property type="component" value="Chromosome 3"/>
</dbReference>